<keyword evidence="3" id="KW-0963">Cytoplasm</keyword>
<feature type="compositionally biased region" description="Basic and acidic residues" evidence="5">
    <location>
        <begin position="59"/>
        <end position="69"/>
    </location>
</feature>
<dbReference type="AlphaFoldDB" id="A0A9Q0Y8P6"/>
<feature type="compositionally biased region" description="Basic and acidic residues" evidence="5">
    <location>
        <begin position="278"/>
        <end position="287"/>
    </location>
</feature>
<comment type="subcellular location">
    <subcellularLocation>
        <location evidence="2">Cytoplasm</location>
    </subcellularLocation>
    <subcellularLocation>
        <location evidence="1">Membrane</location>
        <topology evidence="1">Peripheral membrane protein</topology>
    </subcellularLocation>
</comment>
<feature type="compositionally biased region" description="Acidic residues" evidence="5">
    <location>
        <begin position="253"/>
        <end position="262"/>
    </location>
</feature>
<dbReference type="CDD" id="cd00821">
    <property type="entry name" value="PH"/>
    <property type="match status" value="1"/>
</dbReference>
<dbReference type="SMART" id="SM00233">
    <property type="entry name" value="PH"/>
    <property type="match status" value="1"/>
</dbReference>
<keyword evidence="4" id="KW-0472">Membrane</keyword>
<dbReference type="EMBL" id="JAPFRF010000001">
    <property type="protein sequence ID" value="KAJ7344383.1"/>
    <property type="molecule type" value="Genomic_DNA"/>
</dbReference>
<name>A0A9Q0Y8P6_9SAUR</name>
<dbReference type="GO" id="GO:0016020">
    <property type="term" value="C:membrane"/>
    <property type="evidence" value="ECO:0007669"/>
    <property type="project" value="UniProtKB-SubCell"/>
</dbReference>
<keyword evidence="8" id="KW-1185">Reference proteome</keyword>
<evidence type="ECO:0000313" key="8">
    <source>
        <dbReference type="Proteomes" id="UP001142489"/>
    </source>
</evidence>
<sequence>MCRSGGSPAGVDGNRESALRGRRRGAARSKVGPSPVPESHKWCSSLTDSPAAAAAAAPAERRGVSEPARKARGVRGSAPVLFPDRRIIRRGVRRAGGLRAPGEEEASGRGFGMKGDPGSASSWASSSAPEVIRQGELEKRSDGLFQLWKKKRVVLSKDRLRLVSPEAGGGVGGGVGGKGGRAKELPLGSIQKVDCVERTGKYVYFTLVTTDRKEIDFRCPGESCWNASIALALIDFQNQRALEDFKRSRRREEEEEEEEEEAAAAAQQATPASATGAARDRRLARAP</sequence>
<dbReference type="InterPro" id="IPR042832">
    <property type="entry name" value="PHLA1/2/3"/>
</dbReference>
<evidence type="ECO:0000256" key="3">
    <source>
        <dbReference type="ARBA" id="ARBA00022490"/>
    </source>
</evidence>
<reference evidence="7" key="1">
    <citation type="journal article" date="2023" name="DNA Res.">
        <title>Chromosome-level genome assembly of Phrynocephalus forsythii using third-generation DNA sequencing and Hi-C analysis.</title>
        <authorList>
            <person name="Qi Y."/>
            <person name="Zhao W."/>
            <person name="Zhao Y."/>
            <person name="Niu C."/>
            <person name="Cao S."/>
            <person name="Zhang Y."/>
        </authorList>
    </citation>
    <scope>NUCLEOTIDE SEQUENCE</scope>
    <source>
        <tissue evidence="7">Muscle</tissue>
    </source>
</reference>
<accession>A0A9Q0Y8P6</accession>
<dbReference type="OrthoDB" id="9630709at2759"/>
<dbReference type="Proteomes" id="UP001142489">
    <property type="component" value="Unassembled WGS sequence"/>
</dbReference>
<evidence type="ECO:0000256" key="4">
    <source>
        <dbReference type="ARBA" id="ARBA00023136"/>
    </source>
</evidence>
<organism evidence="7 8">
    <name type="scientific">Phrynocephalus forsythii</name>
    <dbReference type="NCBI Taxonomy" id="171643"/>
    <lineage>
        <taxon>Eukaryota</taxon>
        <taxon>Metazoa</taxon>
        <taxon>Chordata</taxon>
        <taxon>Craniata</taxon>
        <taxon>Vertebrata</taxon>
        <taxon>Euteleostomi</taxon>
        <taxon>Lepidosauria</taxon>
        <taxon>Squamata</taxon>
        <taxon>Bifurcata</taxon>
        <taxon>Unidentata</taxon>
        <taxon>Episquamata</taxon>
        <taxon>Toxicofera</taxon>
        <taxon>Iguania</taxon>
        <taxon>Acrodonta</taxon>
        <taxon>Agamidae</taxon>
        <taxon>Agaminae</taxon>
        <taxon>Phrynocephalus</taxon>
    </lineage>
</organism>
<dbReference type="GO" id="GO:0005737">
    <property type="term" value="C:cytoplasm"/>
    <property type="evidence" value="ECO:0007669"/>
    <property type="project" value="UniProtKB-SubCell"/>
</dbReference>
<feature type="region of interest" description="Disordered" evidence="5">
    <location>
        <begin position="246"/>
        <end position="287"/>
    </location>
</feature>
<gene>
    <name evidence="7" type="ORF">JRQ81_000333</name>
</gene>
<evidence type="ECO:0000256" key="1">
    <source>
        <dbReference type="ARBA" id="ARBA00004170"/>
    </source>
</evidence>
<feature type="domain" description="PH" evidence="6">
    <location>
        <begin position="131"/>
        <end position="236"/>
    </location>
</feature>
<evidence type="ECO:0000313" key="7">
    <source>
        <dbReference type="EMBL" id="KAJ7344383.1"/>
    </source>
</evidence>
<evidence type="ECO:0000256" key="5">
    <source>
        <dbReference type="SAM" id="MobiDB-lite"/>
    </source>
</evidence>
<dbReference type="GO" id="GO:0043065">
    <property type="term" value="P:positive regulation of apoptotic process"/>
    <property type="evidence" value="ECO:0007669"/>
    <property type="project" value="InterPro"/>
</dbReference>
<evidence type="ECO:0000259" key="6">
    <source>
        <dbReference type="SMART" id="SM00233"/>
    </source>
</evidence>
<dbReference type="SUPFAM" id="SSF50729">
    <property type="entry name" value="PH domain-like"/>
    <property type="match status" value="1"/>
</dbReference>
<feature type="region of interest" description="Disordered" evidence="5">
    <location>
        <begin position="98"/>
        <end position="126"/>
    </location>
</feature>
<dbReference type="GO" id="GO:1901981">
    <property type="term" value="F:phosphatidylinositol phosphate binding"/>
    <property type="evidence" value="ECO:0007669"/>
    <property type="project" value="InterPro"/>
</dbReference>
<dbReference type="InterPro" id="IPR001849">
    <property type="entry name" value="PH_domain"/>
</dbReference>
<protein>
    <recommendedName>
        <fullName evidence="6">PH domain-containing protein</fullName>
    </recommendedName>
</protein>
<feature type="compositionally biased region" description="Low complexity" evidence="5">
    <location>
        <begin position="263"/>
        <end position="277"/>
    </location>
</feature>
<feature type="region of interest" description="Disordered" evidence="5">
    <location>
        <begin position="1"/>
        <end position="77"/>
    </location>
</feature>
<dbReference type="PANTHER" id="PTHR15478">
    <property type="entry name" value="PLECKSTRIN HOMOLOGY-LIKE DOMAIN, PQ-RICH PROTEIN"/>
    <property type="match status" value="1"/>
</dbReference>
<comment type="caution">
    <text evidence="7">The sequence shown here is derived from an EMBL/GenBank/DDBJ whole genome shotgun (WGS) entry which is preliminary data.</text>
</comment>
<evidence type="ECO:0000256" key="2">
    <source>
        <dbReference type="ARBA" id="ARBA00004496"/>
    </source>
</evidence>
<proteinExistence type="predicted"/>
<dbReference type="PANTHER" id="PTHR15478:SF8">
    <property type="entry name" value="PLECKSTRIN HOMOLOGY-LIKE DOMAIN FAMILY A MEMBER 2"/>
    <property type="match status" value="1"/>
</dbReference>